<keyword evidence="2" id="KW-1185">Reference proteome</keyword>
<dbReference type="eggNOG" id="ENOG50343UG">
    <property type="taxonomic scope" value="Bacteria"/>
</dbReference>
<proteinExistence type="predicted"/>
<dbReference type="STRING" id="558152.IQ37_09265"/>
<dbReference type="RefSeq" id="WP_034684123.1">
    <property type="nucleotide sequence ID" value="NZ_CP023049.2"/>
</dbReference>
<accession>A0A086BIF7</accession>
<evidence type="ECO:0008006" key="3">
    <source>
        <dbReference type="Google" id="ProtNLM"/>
    </source>
</evidence>
<dbReference type="EMBL" id="JPRJ01000014">
    <property type="protein sequence ID" value="KFF28721.1"/>
    <property type="molecule type" value="Genomic_DNA"/>
</dbReference>
<dbReference type="AlphaFoldDB" id="A0A086BIF7"/>
<sequence length="245" mass="28386">MKINFFLLLISLITLQSCRINSEIVYHKDAASSTVMDIDVRKFIAEMKAMSPDSLNKKEFGEMDKVPTTWTSIYELDKKEGKLKTTNPDSIKIMKKIFMKSNKENNEYAGFSLKLDHFSKSDYNALGNLSKGNQLPVDQNVFNDWDGKVLTLNTDNFNLKNIEEALRSKTTKEESQSVEGLVMMMFKQIGTTLKFDDKIKSVQGKHDWFKQIDDHTIRIEYDLKTLYDKDYKFKNSDKKIVVVTE</sequence>
<organism evidence="1 2">
    <name type="scientific">Chryseobacterium piperi</name>
    <dbReference type="NCBI Taxonomy" id="558152"/>
    <lineage>
        <taxon>Bacteria</taxon>
        <taxon>Pseudomonadati</taxon>
        <taxon>Bacteroidota</taxon>
        <taxon>Flavobacteriia</taxon>
        <taxon>Flavobacteriales</taxon>
        <taxon>Weeksellaceae</taxon>
        <taxon>Chryseobacterium group</taxon>
        <taxon>Chryseobacterium</taxon>
    </lineage>
</organism>
<reference evidence="1 2" key="1">
    <citation type="submission" date="2014-07" db="EMBL/GenBank/DDBJ databases">
        <title>Genome of Chryseobacterium piperi CTM.</title>
        <authorList>
            <person name="Pipes S.E."/>
            <person name="Stropko S.J."/>
            <person name="Newman J.D."/>
        </authorList>
    </citation>
    <scope>NUCLEOTIDE SEQUENCE [LARGE SCALE GENOMIC DNA]</scope>
    <source>
        <strain evidence="1 2">CTM</strain>
    </source>
</reference>
<comment type="caution">
    <text evidence="1">The sequence shown here is derived from an EMBL/GenBank/DDBJ whole genome shotgun (WGS) entry which is preliminary data.</text>
</comment>
<gene>
    <name evidence="1" type="ORF">IQ37_09265</name>
</gene>
<protein>
    <recommendedName>
        <fullName evidence="3">Lipoprotein</fullName>
    </recommendedName>
</protein>
<dbReference type="OrthoDB" id="1241134at2"/>
<dbReference type="PROSITE" id="PS51257">
    <property type="entry name" value="PROKAR_LIPOPROTEIN"/>
    <property type="match status" value="1"/>
</dbReference>
<name>A0A086BIF7_9FLAO</name>
<evidence type="ECO:0000313" key="2">
    <source>
        <dbReference type="Proteomes" id="UP000028709"/>
    </source>
</evidence>
<dbReference type="KEGG" id="cpip:CJF12_15500"/>
<evidence type="ECO:0000313" key="1">
    <source>
        <dbReference type="EMBL" id="KFF28721.1"/>
    </source>
</evidence>
<dbReference type="Proteomes" id="UP000028709">
    <property type="component" value="Unassembled WGS sequence"/>
</dbReference>